<dbReference type="CDD" id="cd10032">
    <property type="entry name" value="UDG-F6_HDG"/>
    <property type="match status" value="1"/>
</dbReference>
<evidence type="ECO:0000259" key="1">
    <source>
        <dbReference type="SMART" id="SM00986"/>
    </source>
</evidence>
<feature type="domain" description="Uracil-DNA glycosylase-like" evidence="1">
    <location>
        <begin position="11"/>
        <end position="171"/>
    </location>
</feature>
<dbReference type="AlphaFoldDB" id="A0A2P6AQ83"/>
<dbReference type="RefSeq" id="WP_105193477.1">
    <property type="nucleotide sequence ID" value="NZ_PTQZ01000364.1"/>
</dbReference>
<dbReference type="SMART" id="SM00986">
    <property type="entry name" value="UDG"/>
    <property type="match status" value="1"/>
</dbReference>
<keyword evidence="3" id="KW-1185">Reference proteome</keyword>
<dbReference type="Pfam" id="PF03167">
    <property type="entry name" value="UDG"/>
    <property type="match status" value="1"/>
</dbReference>
<dbReference type="InterPro" id="IPR036895">
    <property type="entry name" value="Uracil-DNA_glycosylase-like_sf"/>
</dbReference>
<proteinExistence type="predicted"/>
<comment type="caution">
    <text evidence="2">The sequence shown here is derived from an EMBL/GenBank/DDBJ whole genome shotgun (WGS) entry which is preliminary data.</text>
</comment>
<evidence type="ECO:0000313" key="3">
    <source>
        <dbReference type="Proteomes" id="UP000243900"/>
    </source>
</evidence>
<name>A0A2P6AQ83_9GAMM</name>
<dbReference type="NCBIfam" id="TIGR04274">
    <property type="entry name" value="hypoxanDNAglyco"/>
    <property type="match status" value="1"/>
</dbReference>
<dbReference type="Proteomes" id="UP000243900">
    <property type="component" value="Unassembled WGS sequence"/>
</dbReference>
<dbReference type="InterPro" id="IPR026353">
    <property type="entry name" value="Hypoxan-DNA_Glyclase"/>
</dbReference>
<dbReference type="InterPro" id="IPR005122">
    <property type="entry name" value="Uracil-DNA_glycosylase-like"/>
</dbReference>
<dbReference type="Gene3D" id="3.40.470.10">
    <property type="entry name" value="Uracil-DNA glycosylase-like domain"/>
    <property type="match status" value="1"/>
</dbReference>
<dbReference type="SMART" id="SM00987">
    <property type="entry name" value="UreE_C"/>
    <property type="match status" value="1"/>
</dbReference>
<dbReference type="EMBL" id="PTQZ01000364">
    <property type="protein sequence ID" value="PQA27962.1"/>
    <property type="molecule type" value="Genomic_DNA"/>
</dbReference>
<dbReference type="SUPFAM" id="SSF52141">
    <property type="entry name" value="Uracil-DNA glycosylase-like"/>
    <property type="match status" value="1"/>
</dbReference>
<organism evidence="2 3">
    <name type="scientific">Amnimonas aquatica</name>
    <dbReference type="NCBI Taxonomy" id="2094561"/>
    <lineage>
        <taxon>Bacteria</taxon>
        <taxon>Pseudomonadati</taxon>
        <taxon>Pseudomonadota</taxon>
        <taxon>Gammaproteobacteria</taxon>
        <taxon>Moraxellales</taxon>
        <taxon>Moraxellaceae</taxon>
        <taxon>Amnimonas</taxon>
    </lineage>
</organism>
<protein>
    <submittedName>
        <fullName evidence="2">DNA-deoxyinosine glycosylase</fullName>
    </submittedName>
</protein>
<evidence type="ECO:0000313" key="2">
    <source>
        <dbReference type="EMBL" id="PQA27962.1"/>
    </source>
</evidence>
<dbReference type="OrthoDB" id="9799921at2"/>
<sequence>MPATPVVRSFAAVENPAARVLILGSMPGVASLTAGEYYAHPRNAFWHIMAELAGADPALAYAERLARLRAAGIALWDVLASCERPGSLDADIVAPSVVVNDFAGFLRRHPEIDRIGFNGATAAQCFRRHALPGLREAGLADALALHTLPSTSPAHAGMPYARKLALWSAFLRGDYTEAARAT</sequence>
<reference evidence="3" key="1">
    <citation type="submission" date="2018-02" db="EMBL/GenBank/DDBJ databases">
        <title>Genome sequencing of Solimonas sp. HR-BB.</title>
        <authorList>
            <person name="Lee Y."/>
            <person name="Jeon C.O."/>
        </authorList>
    </citation>
    <scope>NUCLEOTIDE SEQUENCE [LARGE SCALE GENOMIC DNA]</scope>
    <source>
        <strain evidence="3">HR-E</strain>
    </source>
</reference>
<accession>A0A2P6AQ83</accession>
<gene>
    <name evidence="2" type="ORF">C5O18_10010</name>
</gene>